<keyword evidence="4" id="KW-0249">Electron transport</keyword>
<dbReference type="Gene3D" id="3.30.70.20">
    <property type="match status" value="1"/>
</dbReference>
<reference evidence="8" key="1">
    <citation type="submission" date="2019-07" db="EMBL/GenBank/DDBJ databases">
        <title>Genomic Encyclopedia of Type Strains, Phase IV (KMG-IV): sequencing the most valuable type-strain genomes for metagenomic binning, comparative biology and taxonomic classification.</title>
        <authorList>
            <person name="Goeker M."/>
        </authorList>
    </citation>
    <scope>NUCLEOTIDE SEQUENCE</scope>
    <source>
        <strain evidence="8">DSM 44596</strain>
    </source>
</reference>
<evidence type="ECO:0000256" key="7">
    <source>
        <dbReference type="ARBA" id="ARBA00023291"/>
    </source>
</evidence>
<evidence type="ECO:0000256" key="1">
    <source>
        <dbReference type="ARBA" id="ARBA00001927"/>
    </source>
</evidence>
<keyword evidence="6" id="KW-0411">Iron-sulfur</keyword>
<comment type="cofactor">
    <cofactor evidence="1">
        <name>[3Fe-4S] cluster</name>
        <dbReference type="ChEBI" id="CHEBI:21137"/>
    </cofactor>
</comment>
<keyword evidence="7" id="KW-0003">3Fe-4S</keyword>
<keyword evidence="2" id="KW-0813">Transport</keyword>
<sequence length="71" mass="7467">MTMLIVANQSSCIGSGQCVFTDPDTFDQDDDGVVVVLRSEPAADDEVALAKQAVDVCPSRALSLVARKTPV</sequence>
<accession>A0A652YHY8</accession>
<dbReference type="Pfam" id="PF13370">
    <property type="entry name" value="Fer4_13"/>
    <property type="match status" value="1"/>
</dbReference>
<dbReference type="InterPro" id="IPR051269">
    <property type="entry name" value="Fe-S_cluster_ET"/>
</dbReference>
<dbReference type="AlphaFoldDB" id="A0A652YHY8"/>
<dbReference type="SUPFAM" id="SSF54862">
    <property type="entry name" value="4Fe-4S ferredoxins"/>
    <property type="match status" value="1"/>
</dbReference>
<evidence type="ECO:0000256" key="4">
    <source>
        <dbReference type="ARBA" id="ARBA00022982"/>
    </source>
</evidence>
<evidence type="ECO:0000313" key="8">
    <source>
        <dbReference type="EMBL" id="TYQ00574.1"/>
    </source>
</evidence>
<evidence type="ECO:0000256" key="2">
    <source>
        <dbReference type="ARBA" id="ARBA00022448"/>
    </source>
</evidence>
<dbReference type="PANTHER" id="PTHR36923">
    <property type="entry name" value="FERREDOXIN"/>
    <property type="match status" value="1"/>
</dbReference>
<evidence type="ECO:0000256" key="3">
    <source>
        <dbReference type="ARBA" id="ARBA00022723"/>
    </source>
</evidence>
<comment type="caution">
    <text evidence="8">The sequence shown here is derived from an EMBL/GenBank/DDBJ whole genome shotgun (WGS) entry which is preliminary data.</text>
</comment>
<dbReference type="GO" id="GO:0046872">
    <property type="term" value="F:metal ion binding"/>
    <property type="evidence" value="ECO:0007669"/>
    <property type="project" value="UniProtKB-KW"/>
</dbReference>
<evidence type="ECO:0000256" key="6">
    <source>
        <dbReference type="ARBA" id="ARBA00023014"/>
    </source>
</evidence>
<organism evidence="8">
    <name type="scientific">Nocardia globerula</name>
    <dbReference type="NCBI Taxonomy" id="1818"/>
    <lineage>
        <taxon>Bacteria</taxon>
        <taxon>Bacillati</taxon>
        <taxon>Actinomycetota</taxon>
        <taxon>Actinomycetes</taxon>
        <taxon>Mycobacteriales</taxon>
        <taxon>Nocardiaceae</taxon>
        <taxon>Nocardia</taxon>
    </lineage>
</organism>
<gene>
    <name evidence="8" type="ORF">FNL38_11520</name>
</gene>
<keyword evidence="5" id="KW-0408">Iron</keyword>
<proteinExistence type="predicted"/>
<name>A0A652YHY8_NOCGL</name>
<protein>
    <submittedName>
        <fullName evidence="8">Ferredoxin</fullName>
    </submittedName>
</protein>
<keyword evidence="3" id="KW-0479">Metal-binding</keyword>
<evidence type="ECO:0000256" key="5">
    <source>
        <dbReference type="ARBA" id="ARBA00023004"/>
    </source>
</evidence>
<dbReference type="EMBL" id="VNIQ01000015">
    <property type="protein sequence ID" value="TYQ00574.1"/>
    <property type="molecule type" value="Genomic_DNA"/>
</dbReference>
<dbReference type="PANTHER" id="PTHR36923:SF3">
    <property type="entry name" value="FERREDOXIN"/>
    <property type="match status" value="1"/>
</dbReference>
<dbReference type="GO" id="GO:0051538">
    <property type="term" value="F:3 iron, 4 sulfur cluster binding"/>
    <property type="evidence" value="ECO:0007669"/>
    <property type="project" value="UniProtKB-KW"/>
</dbReference>